<name>A0AAU9KIH4_9STRA</name>
<evidence type="ECO:0008006" key="4">
    <source>
        <dbReference type="Google" id="ProtNLM"/>
    </source>
</evidence>
<dbReference type="EMBL" id="CAKKTJ010000095">
    <property type="protein sequence ID" value="CAH0474052.1"/>
    <property type="molecule type" value="Genomic_DNA"/>
</dbReference>
<reference evidence="2" key="1">
    <citation type="submission" date="2021-11" db="EMBL/GenBank/DDBJ databases">
        <authorList>
            <person name="Islam A."/>
            <person name="Islam S."/>
            <person name="Flora M.S."/>
            <person name="Rahman M."/>
            <person name="Ziaur R.M."/>
            <person name="Epstein J.H."/>
            <person name="Hassan M."/>
            <person name="Klassen M."/>
            <person name="Woodard K."/>
            <person name="Webb A."/>
            <person name="Webby R.J."/>
            <person name="El Zowalaty M.E."/>
        </authorList>
    </citation>
    <scope>NUCLEOTIDE SEQUENCE</scope>
    <source>
        <strain evidence="2">Pbs3</strain>
    </source>
</reference>
<proteinExistence type="predicted"/>
<evidence type="ECO:0000313" key="3">
    <source>
        <dbReference type="Proteomes" id="UP001160483"/>
    </source>
</evidence>
<protein>
    <recommendedName>
        <fullName evidence="4">Histone chaperone domain-containing protein</fullName>
    </recommendedName>
</protein>
<feature type="compositionally biased region" description="Basic and acidic residues" evidence="1">
    <location>
        <begin position="97"/>
        <end position="119"/>
    </location>
</feature>
<dbReference type="Proteomes" id="UP001160483">
    <property type="component" value="Unassembled WGS sequence"/>
</dbReference>
<feature type="compositionally biased region" description="Polar residues" evidence="1">
    <location>
        <begin position="1"/>
        <end position="10"/>
    </location>
</feature>
<accession>A0AAU9KIH4</accession>
<feature type="compositionally biased region" description="Acidic residues" evidence="1">
    <location>
        <begin position="75"/>
        <end position="94"/>
    </location>
</feature>
<dbReference type="AlphaFoldDB" id="A0AAU9KIH4"/>
<organism evidence="2 3">
    <name type="scientific">Peronospora belbahrii</name>
    <dbReference type="NCBI Taxonomy" id="622444"/>
    <lineage>
        <taxon>Eukaryota</taxon>
        <taxon>Sar</taxon>
        <taxon>Stramenopiles</taxon>
        <taxon>Oomycota</taxon>
        <taxon>Peronosporomycetes</taxon>
        <taxon>Peronosporales</taxon>
        <taxon>Peronosporaceae</taxon>
        <taxon>Peronospora</taxon>
    </lineage>
</organism>
<comment type="caution">
    <text evidence="2">The sequence shown here is derived from an EMBL/GenBank/DDBJ whole genome shotgun (WGS) entry which is preliminary data.</text>
</comment>
<gene>
    <name evidence="2" type="ORF">PBS003_LOCUS920</name>
</gene>
<sequence>MGSHRSNNAETVELLSSSSDSDVSVDKNTVSLRPKLRSQRNQLIHKNDGQALSSVDIVRPIKRRREAKKEIQYAYDEEEDEEEEEEEEEDEDATENYVDHIEGTVSEEEHTIPEKDTTRRRSQRKRKSVPLMTEYSDDDFIMSSDEEVEKSKSAPRVKKRW</sequence>
<evidence type="ECO:0000256" key="1">
    <source>
        <dbReference type="SAM" id="MobiDB-lite"/>
    </source>
</evidence>
<evidence type="ECO:0000313" key="2">
    <source>
        <dbReference type="EMBL" id="CAH0474052.1"/>
    </source>
</evidence>
<feature type="region of interest" description="Disordered" evidence="1">
    <location>
        <begin position="70"/>
        <end position="161"/>
    </location>
</feature>
<feature type="compositionally biased region" description="Acidic residues" evidence="1">
    <location>
        <begin position="135"/>
        <end position="148"/>
    </location>
</feature>
<feature type="region of interest" description="Disordered" evidence="1">
    <location>
        <begin position="1"/>
        <end position="50"/>
    </location>
</feature>